<reference evidence="1" key="1">
    <citation type="submission" date="2024-09" db="EMBL/GenBank/DDBJ databases">
        <title>Draft Genome Sequences of Neofusicoccum parvum.</title>
        <authorList>
            <person name="Ashida A."/>
            <person name="Camagna M."/>
            <person name="Tanaka A."/>
            <person name="Takemoto D."/>
        </authorList>
    </citation>
    <scope>NUCLEOTIDE SEQUENCE</scope>
    <source>
        <strain evidence="1">PPO83</strain>
    </source>
</reference>
<evidence type="ECO:0000313" key="1">
    <source>
        <dbReference type="EMBL" id="GME28422.1"/>
    </source>
</evidence>
<gene>
    <name evidence="1" type="primary">g8722</name>
    <name evidence="1" type="ORF">NpPPO83_00008722</name>
</gene>
<proteinExistence type="predicted"/>
<evidence type="ECO:0000313" key="2">
    <source>
        <dbReference type="Proteomes" id="UP001165186"/>
    </source>
</evidence>
<dbReference type="Proteomes" id="UP001165186">
    <property type="component" value="Unassembled WGS sequence"/>
</dbReference>
<sequence length="78" mass="8356">MPTPLDRVTQSRGAFFAFAGLVTAATAWVIWGGDMFPAEPDPTGDPSTWSAAELRRWLRNVLSTASAGSFCPLQLTLA</sequence>
<name>A0ACB5S6Q9_9PEZI</name>
<keyword evidence="2" id="KW-1185">Reference proteome</keyword>
<comment type="caution">
    <text evidence="1">The sequence shown here is derived from an EMBL/GenBank/DDBJ whole genome shotgun (WGS) entry which is preliminary data.</text>
</comment>
<dbReference type="EMBL" id="BSXG01000047">
    <property type="protein sequence ID" value="GME28422.1"/>
    <property type="molecule type" value="Genomic_DNA"/>
</dbReference>
<accession>A0ACB5S6Q9</accession>
<organism evidence="1 2">
    <name type="scientific">Neofusicoccum parvum</name>
    <dbReference type="NCBI Taxonomy" id="310453"/>
    <lineage>
        <taxon>Eukaryota</taxon>
        <taxon>Fungi</taxon>
        <taxon>Dikarya</taxon>
        <taxon>Ascomycota</taxon>
        <taxon>Pezizomycotina</taxon>
        <taxon>Dothideomycetes</taxon>
        <taxon>Dothideomycetes incertae sedis</taxon>
        <taxon>Botryosphaeriales</taxon>
        <taxon>Botryosphaeriaceae</taxon>
        <taxon>Neofusicoccum</taxon>
    </lineage>
</organism>
<protein>
    <submittedName>
        <fullName evidence="1">Uncharacterized protein</fullName>
    </submittedName>
</protein>